<name>A0A0A0K6V5_CUCSA</name>
<gene>
    <name evidence="1" type="ORF">Csa_7G448660</name>
</gene>
<reference evidence="1 2" key="3">
    <citation type="journal article" date="2010" name="BMC Genomics">
        <title>Transcriptome sequencing and comparative analysis of cucumber flowers with different sex types.</title>
        <authorList>
            <person name="Guo S."/>
            <person name="Zheng Y."/>
            <person name="Joung J.G."/>
            <person name="Liu S."/>
            <person name="Zhang Z."/>
            <person name="Crasta O.R."/>
            <person name="Sobral B.W."/>
            <person name="Xu Y."/>
            <person name="Huang S."/>
            <person name="Fei Z."/>
        </authorList>
    </citation>
    <scope>NUCLEOTIDE SEQUENCE [LARGE SCALE GENOMIC DNA]</scope>
    <source>
        <strain evidence="2">cv. 9930</strain>
    </source>
</reference>
<proteinExistence type="predicted"/>
<evidence type="ECO:0000313" key="1">
    <source>
        <dbReference type="EMBL" id="KGN45455.1"/>
    </source>
</evidence>
<dbReference type="EMBL" id="CM002928">
    <property type="protein sequence ID" value="KGN45455.1"/>
    <property type="molecule type" value="Genomic_DNA"/>
</dbReference>
<organism evidence="1 2">
    <name type="scientific">Cucumis sativus</name>
    <name type="common">Cucumber</name>
    <dbReference type="NCBI Taxonomy" id="3659"/>
    <lineage>
        <taxon>Eukaryota</taxon>
        <taxon>Viridiplantae</taxon>
        <taxon>Streptophyta</taxon>
        <taxon>Embryophyta</taxon>
        <taxon>Tracheophyta</taxon>
        <taxon>Spermatophyta</taxon>
        <taxon>Magnoliopsida</taxon>
        <taxon>eudicotyledons</taxon>
        <taxon>Gunneridae</taxon>
        <taxon>Pentapetalae</taxon>
        <taxon>rosids</taxon>
        <taxon>fabids</taxon>
        <taxon>Cucurbitales</taxon>
        <taxon>Cucurbitaceae</taxon>
        <taxon>Benincaseae</taxon>
        <taxon>Cucumis</taxon>
    </lineage>
</organism>
<dbReference type="Proteomes" id="UP000029981">
    <property type="component" value="Chromosome 7"/>
</dbReference>
<protein>
    <submittedName>
        <fullName evidence="1">Uncharacterized protein</fullName>
    </submittedName>
</protein>
<evidence type="ECO:0000313" key="2">
    <source>
        <dbReference type="Proteomes" id="UP000029981"/>
    </source>
</evidence>
<dbReference type="Gramene" id="KGN45455">
    <property type="protein sequence ID" value="KGN45455"/>
    <property type="gene ID" value="Csa_7G448660"/>
</dbReference>
<sequence>MTKQERQQKIALEFQIPAEAKHHRFQQLQDRTQHHSDQVAVQRLLVPSMNIGDANDRTLI</sequence>
<accession>A0A0A0K6V5</accession>
<keyword evidence="2" id="KW-1185">Reference proteome</keyword>
<reference evidence="1 2" key="2">
    <citation type="journal article" date="2009" name="PLoS ONE">
        <title>An integrated genetic and cytogenetic map of the cucumber genome.</title>
        <authorList>
            <person name="Ren Y."/>
            <person name="Zhang Z."/>
            <person name="Liu J."/>
            <person name="Staub J.E."/>
            <person name="Han Y."/>
            <person name="Cheng Z."/>
            <person name="Li X."/>
            <person name="Lu J."/>
            <person name="Miao H."/>
            <person name="Kang H."/>
            <person name="Xie B."/>
            <person name="Gu X."/>
            <person name="Wang X."/>
            <person name="Du Y."/>
            <person name="Jin W."/>
            <person name="Huang S."/>
        </authorList>
    </citation>
    <scope>NUCLEOTIDE SEQUENCE [LARGE SCALE GENOMIC DNA]</scope>
    <source>
        <strain evidence="2">cv. 9930</strain>
    </source>
</reference>
<reference evidence="1 2" key="4">
    <citation type="journal article" date="2011" name="BMC Genomics">
        <title>RNA-Seq improves annotation of protein-coding genes in the cucumber genome.</title>
        <authorList>
            <person name="Li Z."/>
            <person name="Zhang Z."/>
            <person name="Yan P."/>
            <person name="Huang S."/>
            <person name="Fei Z."/>
            <person name="Lin K."/>
        </authorList>
    </citation>
    <scope>NUCLEOTIDE SEQUENCE [LARGE SCALE GENOMIC DNA]</scope>
    <source>
        <strain evidence="2">cv. 9930</strain>
    </source>
</reference>
<dbReference type="AlphaFoldDB" id="A0A0A0K6V5"/>
<reference evidence="1 2" key="1">
    <citation type="journal article" date="2009" name="Nat. Genet.">
        <title>The genome of the cucumber, Cucumis sativus L.</title>
        <authorList>
            <person name="Huang S."/>
            <person name="Li R."/>
            <person name="Zhang Z."/>
            <person name="Li L."/>
            <person name="Gu X."/>
            <person name="Fan W."/>
            <person name="Lucas W.J."/>
            <person name="Wang X."/>
            <person name="Xie B."/>
            <person name="Ni P."/>
            <person name="Ren Y."/>
            <person name="Zhu H."/>
            <person name="Li J."/>
            <person name="Lin K."/>
            <person name="Jin W."/>
            <person name="Fei Z."/>
            <person name="Li G."/>
            <person name="Staub J."/>
            <person name="Kilian A."/>
            <person name="van der Vossen E.A."/>
            <person name="Wu Y."/>
            <person name="Guo J."/>
            <person name="He J."/>
            <person name="Jia Z."/>
            <person name="Ren Y."/>
            <person name="Tian G."/>
            <person name="Lu Y."/>
            <person name="Ruan J."/>
            <person name="Qian W."/>
            <person name="Wang M."/>
            <person name="Huang Q."/>
            <person name="Li B."/>
            <person name="Xuan Z."/>
            <person name="Cao J."/>
            <person name="Asan"/>
            <person name="Wu Z."/>
            <person name="Zhang J."/>
            <person name="Cai Q."/>
            <person name="Bai Y."/>
            <person name="Zhao B."/>
            <person name="Han Y."/>
            <person name="Li Y."/>
            <person name="Li X."/>
            <person name="Wang S."/>
            <person name="Shi Q."/>
            <person name="Liu S."/>
            <person name="Cho W.K."/>
            <person name="Kim J.Y."/>
            <person name="Xu Y."/>
            <person name="Heller-Uszynska K."/>
            <person name="Miao H."/>
            <person name="Cheng Z."/>
            <person name="Zhang S."/>
            <person name="Wu J."/>
            <person name="Yang Y."/>
            <person name="Kang H."/>
            <person name="Li M."/>
            <person name="Liang H."/>
            <person name="Ren X."/>
            <person name="Shi Z."/>
            <person name="Wen M."/>
            <person name="Jian M."/>
            <person name="Yang H."/>
            <person name="Zhang G."/>
            <person name="Yang Z."/>
            <person name="Chen R."/>
            <person name="Liu S."/>
            <person name="Li J."/>
            <person name="Ma L."/>
            <person name="Liu H."/>
            <person name="Zhou Y."/>
            <person name="Zhao J."/>
            <person name="Fang X."/>
            <person name="Li G."/>
            <person name="Fang L."/>
            <person name="Li Y."/>
            <person name="Liu D."/>
            <person name="Zheng H."/>
            <person name="Zhang Y."/>
            <person name="Qin N."/>
            <person name="Li Z."/>
            <person name="Yang G."/>
            <person name="Yang S."/>
            <person name="Bolund L."/>
            <person name="Kristiansen K."/>
            <person name="Zheng H."/>
            <person name="Li S."/>
            <person name="Zhang X."/>
            <person name="Yang H."/>
            <person name="Wang J."/>
            <person name="Sun R."/>
            <person name="Zhang B."/>
            <person name="Jiang S."/>
            <person name="Wang J."/>
            <person name="Du Y."/>
            <person name="Li S."/>
        </authorList>
    </citation>
    <scope>NUCLEOTIDE SEQUENCE [LARGE SCALE GENOMIC DNA]</scope>
    <source>
        <strain evidence="2">cv. 9930</strain>
    </source>
</reference>